<dbReference type="EMBL" id="AUPL01006808">
    <property type="protein sequence ID" value="ESL05539.1"/>
    <property type="molecule type" value="Genomic_DNA"/>
</dbReference>
<dbReference type="PANTHER" id="PTHR45705">
    <property type="entry name" value="FI20236P1"/>
    <property type="match status" value="1"/>
</dbReference>
<evidence type="ECO:0000313" key="7">
    <source>
        <dbReference type="EMBL" id="ESL05539.1"/>
    </source>
</evidence>
<dbReference type="GO" id="GO:0005096">
    <property type="term" value="F:GTPase activator activity"/>
    <property type="evidence" value="ECO:0007669"/>
    <property type="project" value="UniProtKB-KW"/>
</dbReference>
<dbReference type="InterPro" id="IPR051718">
    <property type="entry name" value="ARF_GTPase-activating"/>
</dbReference>
<dbReference type="AlphaFoldDB" id="A0A061ISU5"/>
<dbReference type="FunFam" id="1.10.220.150:FF:000009">
    <property type="entry name" value="stromal membrane-associated protein 1 isoform X1"/>
    <property type="match status" value="1"/>
</dbReference>
<dbReference type="Gene3D" id="1.10.220.150">
    <property type="entry name" value="Arf GTPase activating protein"/>
    <property type="match status" value="1"/>
</dbReference>
<gene>
    <name evidence="7" type="ORF">TRSC58_06808</name>
</gene>
<keyword evidence="2" id="KW-0479">Metal-binding</keyword>
<evidence type="ECO:0000256" key="5">
    <source>
        <dbReference type="PROSITE-ProRule" id="PRU00288"/>
    </source>
</evidence>
<evidence type="ECO:0000256" key="4">
    <source>
        <dbReference type="ARBA" id="ARBA00022833"/>
    </source>
</evidence>
<dbReference type="PROSITE" id="PS50115">
    <property type="entry name" value="ARFGAP"/>
    <property type="match status" value="1"/>
</dbReference>
<keyword evidence="1" id="KW-0343">GTPase activation</keyword>
<dbReference type="GO" id="GO:0008270">
    <property type="term" value="F:zinc ion binding"/>
    <property type="evidence" value="ECO:0007669"/>
    <property type="project" value="UniProtKB-KW"/>
</dbReference>
<keyword evidence="8" id="KW-1185">Reference proteome</keyword>
<organism evidence="7 8">
    <name type="scientific">Trypanosoma rangeli SC58</name>
    <dbReference type="NCBI Taxonomy" id="429131"/>
    <lineage>
        <taxon>Eukaryota</taxon>
        <taxon>Discoba</taxon>
        <taxon>Euglenozoa</taxon>
        <taxon>Kinetoplastea</taxon>
        <taxon>Metakinetoplastina</taxon>
        <taxon>Trypanosomatida</taxon>
        <taxon>Trypanosomatidae</taxon>
        <taxon>Trypanosoma</taxon>
        <taxon>Herpetosoma</taxon>
    </lineage>
</organism>
<evidence type="ECO:0000259" key="6">
    <source>
        <dbReference type="PROSITE" id="PS50115"/>
    </source>
</evidence>
<protein>
    <recommendedName>
        <fullName evidence="6">Arf-GAP domain-containing protein</fullName>
    </recommendedName>
</protein>
<evidence type="ECO:0000256" key="2">
    <source>
        <dbReference type="ARBA" id="ARBA00022723"/>
    </source>
</evidence>
<dbReference type="OrthoDB" id="10266696at2759"/>
<name>A0A061ISU5_TRYRA</name>
<accession>A0A061ISU5</accession>
<dbReference type="CDD" id="cd08204">
    <property type="entry name" value="ArfGap"/>
    <property type="match status" value="1"/>
</dbReference>
<dbReference type="GO" id="GO:0005737">
    <property type="term" value="C:cytoplasm"/>
    <property type="evidence" value="ECO:0007669"/>
    <property type="project" value="TreeGrafter"/>
</dbReference>
<dbReference type="Pfam" id="PF01412">
    <property type="entry name" value="ArfGap"/>
    <property type="match status" value="1"/>
</dbReference>
<dbReference type="VEuPathDB" id="TriTrypDB:TRSC58_06808"/>
<proteinExistence type="predicted"/>
<feature type="domain" description="Arf-GAP" evidence="6">
    <location>
        <begin position="18"/>
        <end position="138"/>
    </location>
</feature>
<dbReference type="SUPFAM" id="SSF57863">
    <property type="entry name" value="ArfGap/RecO-like zinc finger"/>
    <property type="match status" value="1"/>
</dbReference>
<dbReference type="InterPro" id="IPR037278">
    <property type="entry name" value="ARFGAP/RecO"/>
</dbReference>
<keyword evidence="4" id="KW-0862">Zinc</keyword>
<comment type="caution">
    <text evidence="7">The sequence shown here is derived from an EMBL/GenBank/DDBJ whole genome shotgun (WGS) entry which is preliminary data.</text>
</comment>
<evidence type="ECO:0000256" key="1">
    <source>
        <dbReference type="ARBA" id="ARBA00022468"/>
    </source>
</evidence>
<evidence type="ECO:0000313" key="8">
    <source>
        <dbReference type="Proteomes" id="UP000031737"/>
    </source>
</evidence>
<dbReference type="PANTHER" id="PTHR45705:SF1">
    <property type="entry name" value="FI20236P1"/>
    <property type="match status" value="1"/>
</dbReference>
<dbReference type="Proteomes" id="UP000031737">
    <property type="component" value="Unassembled WGS sequence"/>
</dbReference>
<dbReference type="PRINTS" id="PR00405">
    <property type="entry name" value="REVINTRACTNG"/>
</dbReference>
<evidence type="ECO:0000256" key="3">
    <source>
        <dbReference type="ARBA" id="ARBA00022771"/>
    </source>
</evidence>
<keyword evidence="3 5" id="KW-0863">Zinc-finger</keyword>
<sequence length="319" mass="35522">MPAQPCTAVTSHNAINQQLRLEKLFQIPENRECFECLAKQPRWASTNLGIFVCLRCAGVHRAMGTHVSKVRSTTMDTWEEPMLQCCECVGNARGRILYEHKMSSHLRSTCTSDAALLERFIRDKYERKLYYNPQYKTLLQQFLASGESGEEWSGFVASQPVERAVATPSPSTTEGAAALMPMLWGGSISTTVMAPTSSIGGTNTKGSIDINSLFATTTTTDITTENNHNSSNYAMQHPHQQQHVYLTHAVGRGMVGQQYHQQQHQHSLPMSLQTDHQPTQADAKSEIMSLFSRSSNVPPAHVYSAWQPQQPSFGCYPLQ</sequence>
<dbReference type="SMART" id="SM00105">
    <property type="entry name" value="ArfGap"/>
    <property type="match status" value="1"/>
</dbReference>
<dbReference type="InterPro" id="IPR038508">
    <property type="entry name" value="ArfGAP_dom_sf"/>
</dbReference>
<dbReference type="InterPro" id="IPR001164">
    <property type="entry name" value="ArfGAP_dom"/>
</dbReference>
<reference evidence="7 8" key="1">
    <citation type="submission" date="2013-07" db="EMBL/GenBank/DDBJ databases">
        <authorList>
            <person name="Stoco P.H."/>
            <person name="Wagner G."/>
            <person name="Gerber A."/>
            <person name="Zaha A."/>
            <person name="Thompson C."/>
            <person name="Bartholomeu D.C."/>
            <person name="Luckemeyer D.D."/>
            <person name="Bahia D."/>
            <person name="Loreto E."/>
            <person name="Prestes E.B."/>
            <person name="Lima F.M."/>
            <person name="Rodrigues-Luiz G."/>
            <person name="Vallejo G.A."/>
            <person name="Filho J.F."/>
            <person name="Monteiro K.M."/>
            <person name="Tyler K.M."/>
            <person name="de Almeida L.G."/>
            <person name="Ortiz M.F."/>
            <person name="Siervo M.A."/>
            <person name="de Moraes M.H."/>
            <person name="Cunha O.L."/>
            <person name="Mendonca-Neto R."/>
            <person name="Silva R."/>
            <person name="Teixeira S.M."/>
            <person name="Murta S.M."/>
            <person name="Sincero T.C."/>
            <person name="Mendes T.A."/>
            <person name="Urmenyi T.P."/>
            <person name="Silva V.G."/>
            <person name="da Rocha W.D."/>
            <person name="Andersson B."/>
            <person name="Romanha A.J."/>
            <person name="Steindel M."/>
            <person name="de Vasconcelos A.T."/>
            <person name="Grisard E.C."/>
        </authorList>
    </citation>
    <scope>NUCLEOTIDE SEQUENCE [LARGE SCALE GENOMIC DNA]</scope>
    <source>
        <strain evidence="7 8">SC58</strain>
    </source>
</reference>